<dbReference type="InterPro" id="IPR010730">
    <property type="entry name" value="HET"/>
</dbReference>
<dbReference type="AlphaFoldDB" id="A0A9P4IPJ1"/>
<evidence type="ECO:0000259" key="1">
    <source>
        <dbReference type="Pfam" id="PF06985"/>
    </source>
</evidence>
<proteinExistence type="predicted"/>
<keyword evidence="3" id="KW-1185">Reference proteome</keyword>
<reference evidence="2" key="1">
    <citation type="journal article" date="2020" name="Stud. Mycol.">
        <title>101 Dothideomycetes genomes: a test case for predicting lifestyles and emergence of pathogens.</title>
        <authorList>
            <person name="Haridas S."/>
            <person name="Albert R."/>
            <person name="Binder M."/>
            <person name="Bloem J."/>
            <person name="Labutti K."/>
            <person name="Salamov A."/>
            <person name="Andreopoulos B."/>
            <person name="Baker S."/>
            <person name="Barry K."/>
            <person name="Bills G."/>
            <person name="Bluhm B."/>
            <person name="Cannon C."/>
            <person name="Castanera R."/>
            <person name="Culley D."/>
            <person name="Daum C."/>
            <person name="Ezra D."/>
            <person name="Gonzalez J."/>
            <person name="Henrissat B."/>
            <person name="Kuo A."/>
            <person name="Liang C."/>
            <person name="Lipzen A."/>
            <person name="Lutzoni F."/>
            <person name="Magnuson J."/>
            <person name="Mondo S."/>
            <person name="Nolan M."/>
            <person name="Ohm R."/>
            <person name="Pangilinan J."/>
            <person name="Park H.-J."/>
            <person name="Ramirez L."/>
            <person name="Alfaro M."/>
            <person name="Sun H."/>
            <person name="Tritt A."/>
            <person name="Yoshinaga Y."/>
            <person name="Zwiers L.-H."/>
            <person name="Turgeon B."/>
            <person name="Goodwin S."/>
            <person name="Spatafora J."/>
            <person name="Crous P."/>
            <person name="Grigoriev I."/>
        </authorList>
    </citation>
    <scope>NUCLEOTIDE SEQUENCE</scope>
    <source>
        <strain evidence="2">CBS 133067</strain>
    </source>
</reference>
<accession>A0A9P4IPJ1</accession>
<organism evidence="2 3">
    <name type="scientific">Rhizodiscina lignyota</name>
    <dbReference type="NCBI Taxonomy" id="1504668"/>
    <lineage>
        <taxon>Eukaryota</taxon>
        <taxon>Fungi</taxon>
        <taxon>Dikarya</taxon>
        <taxon>Ascomycota</taxon>
        <taxon>Pezizomycotina</taxon>
        <taxon>Dothideomycetes</taxon>
        <taxon>Pleosporomycetidae</taxon>
        <taxon>Aulographales</taxon>
        <taxon>Rhizodiscinaceae</taxon>
        <taxon>Rhizodiscina</taxon>
    </lineage>
</organism>
<evidence type="ECO:0000313" key="2">
    <source>
        <dbReference type="EMBL" id="KAF2103035.1"/>
    </source>
</evidence>
<protein>
    <submittedName>
        <fullName evidence="2">HET-domain-containing protein</fullName>
    </submittedName>
</protein>
<dbReference type="InterPro" id="IPR052895">
    <property type="entry name" value="HetReg/Transcr_Mod"/>
</dbReference>
<sequence>MPESYRYRPLSGPNRIRALELESGVRKSSALRGKLIEIDLSVEPQKRPSYEALSYVWGSIKGDRPIVCEGKEILVTQNCEAALRQLRYRHQKRLLWIDVICIDQSNTPERNHQVEMMRQTYRGATHVRIWLGSPSVDRSFLALRLSLKTSEAVFNILPRPWDTELHEFGADIILHLLILPYLVFLRPYKAHDAISRSPWFERIWTIQEVSFSRAATVHYGSIACEWDTFSNLLLGSDTSVFRVHDEDLRNLYSLRVSTRGIANDAKIGGWQGLEGRSYRDIREPHDIADSLYYTKATDPNDKIFGIYGILLLMDVNIAPPDYSKSVAEIYTETISAIFKTTLTFRFRHVFNPLENRHGLASWVPDWTASNRQNFGRSPRVDRLSASKDTAAFNIEQQQGTKLHVKGIIIDHVDGVGLAFPVAANTLSDAQVSAVLLSWREISKRVERSFIDLRPADREVESLNMLAHIMFRDALAIMITGKEMNVAALQEWLVHEKRTTEIPGLFPSRNGEDSKLSSYQFDSYVRPGWEGQKVFKTRSNQLAMAGSPTSVGDAVVLVAGSDVPLVVRPCGRDYMYIGPTYFPGAMLGEMWPDTVVRERFQLRDLTIV</sequence>
<dbReference type="EMBL" id="ML978122">
    <property type="protein sequence ID" value="KAF2103035.1"/>
    <property type="molecule type" value="Genomic_DNA"/>
</dbReference>
<gene>
    <name evidence="2" type="ORF">NA57DRAFT_52571</name>
</gene>
<evidence type="ECO:0000313" key="3">
    <source>
        <dbReference type="Proteomes" id="UP000799772"/>
    </source>
</evidence>
<dbReference type="PANTHER" id="PTHR24148:SF73">
    <property type="entry name" value="HET DOMAIN PROTEIN (AFU_ORTHOLOGUE AFUA_8G01020)"/>
    <property type="match status" value="1"/>
</dbReference>
<dbReference type="Pfam" id="PF06985">
    <property type="entry name" value="HET"/>
    <property type="match status" value="1"/>
</dbReference>
<dbReference type="OrthoDB" id="194358at2759"/>
<name>A0A9P4IPJ1_9PEZI</name>
<comment type="caution">
    <text evidence="2">The sequence shown here is derived from an EMBL/GenBank/DDBJ whole genome shotgun (WGS) entry which is preliminary data.</text>
</comment>
<dbReference type="Proteomes" id="UP000799772">
    <property type="component" value="Unassembled WGS sequence"/>
</dbReference>
<feature type="domain" description="Heterokaryon incompatibility" evidence="1">
    <location>
        <begin position="50"/>
        <end position="208"/>
    </location>
</feature>
<dbReference type="Pfam" id="PF26639">
    <property type="entry name" value="Het-6_barrel"/>
    <property type="match status" value="1"/>
</dbReference>
<dbReference type="PANTHER" id="PTHR24148">
    <property type="entry name" value="ANKYRIN REPEAT DOMAIN-CONTAINING PROTEIN 39 HOMOLOG-RELATED"/>
    <property type="match status" value="1"/>
</dbReference>